<feature type="region of interest" description="Disordered" evidence="1">
    <location>
        <begin position="447"/>
        <end position="473"/>
    </location>
</feature>
<reference evidence="3" key="1">
    <citation type="submission" date="2022-11" db="UniProtKB">
        <authorList>
            <consortium name="WormBaseParasite"/>
        </authorList>
    </citation>
    <scope>IDENTIFICATION</scope>
</reference>
<proteinExistence type="predicted"/>
<dbReference type="AlphaFoldDB" id="A0A914QYL5"/>
<feature type="region of interest" description="Disordered" evidence="1">
    <location>
        <begin position="131"/>
        <end position="399"/>
    </location>
</feature>
<name>A0A914QYL5_9BILA</name>
<sequence length="730" mass="83424">MSGFYIILPSNTSSYQNNTISKFRVKLPRPLHFNSDWYVGVYSISFPHSWNILGPDFVETIKVTMKDGTDSIYYIDAVNPSSPEKIGEILNKYLSSNFLNTRNKRQLEGEYIGHEPSKKTKPLLEGELIDDESKATEPLEGDYIGTQETKNIEKLQDPEPISDSKANEDKEKNEAERLSAEKNAKEKQEAERLANEKREKEKLEVERLAPENKEKEKKEAERLAAENKEKEKKEAERLAAENKEKEKKEAERLAAENKEKEKKEAERLAAENKEKEKKEAERLAAENKEKEKKEAERLAAENKEKEKKEAERLAAENKEKEKKEAERLAAENKEKEKKEVERLAAENKEKEKKEVERLAAENKEKEKKEAERLAAEKKEKEKSEAEKKSVDKATVEKLANEKTKTDTQLLEGELVNNPYSIPVVSNQTNDKSLSPIPVALSQIDAKTDENLLDGETDNDETNRGYPNPSLNDGVVIDEKGNVNVELENAKEPEDMNELENISASVTKAINNIYTDDNIYDNFFESVIQGEKETKEVLDIPKTNVEEGDLINNEQMLIDSSFVTNWKTMTEEEKREANNESVKDLIDIQWDQNNHRFKLEFKNQNVESVIMSPKLAYVLGFKENDIFTSNMTATYAPDLNGGINQICIYSQSLAEPMMVGDSLSSLLRIVTVDSEPGKMKDHIYPQPMFNKVAVRDISDIEIEIKTLTGEYVNFLYGPVIVTLNFKKAIDF</sequence>
<accession>A0A914QYL5</accession>
<feature type="compositionally biased region" description="Basic and acidic residues" evidence="1">
    <location>
        <begin position="165"/>
        <end position="399"/>
    </location>
</feature>
<evidence type="ECO:0000256" key="1">
    <source>
        <dbReference type="SAM" id="MobiDB-lite"/>
    </source>
</evidence>
<organism evidence="2 3">
    <name type="scientific">Panagrolaimus davidi</name>
    <dbReference type="NCBI Taxonomy" id="227884"/>
    <lineage>
        <taxon>Eukaryota</taxon>
        <taxon>Metazoa</taxon>
        <taxon>Ecdysozoa</taxon>
        <taxon>Nematoda</taxon>
        <taxon>Chromadorea</taxon>
        <taxon>Rhabditida</taxon>
        <taxon>Tylenchina</taxon>
        <taxon>Panagrolaimomorpha</taxon>
        <taxon>Panagrolaimoidea</taxon>
        <taxon>Panagrolaimidae</taxon>
        <taxon>Panagrolaimus</taxon>
    </lineage>
</organism>
<feature type="compositionally biased region" description="Acidic residues" evidence="1">
    <location>
        <begin position="450"/>
        <end position="459"/>
    </location>
</feature>
<keyword evidence="2" id="KW-1185">Reference proteome</keyword>
<evidence type="ECO:0000313" key="3">
    <source>
        <dbReference type="WBParaSite" id="PDA_v2.g4165.t1"/>
    </source>
</evidence>
<protein>
    <submittedName>
        <fullName evidence="3">Uncharacterized protein</fullName>
    </submittedName>
</protein>
<dbReference type="Proteomes" id="UP000887578">
    <property type="component" value="Unplaced"/>
</dbReference>
<evidence type="ECO:0000313" key="2">
    <source>
        <dbReference type="Proteomes" id="UP000887578"/>
    </source>
</evidence>
<dbReference type="WBParaSite" id="PDA_v2.g4165.t1">
    <property type="protein sequence ID" value="PDA_v2.g4165.t1"/>
    <property type="gene ID" value="PDA_v2.g4165"/>
</dbReference>